<gene>
    <name evidence="2" type="ORF">Trco_008523</name>
</gene>
<dbReference type="AlphaFoldDB" id="A0A9P8QEX1"/>
<evidence type="ECO:0000256" key="1">
    <source>
        <dbReference type="SAM" id="MobiDB-lite"/>
    </source>
</evidence>
<evidence type="ECO:0000313" key="2">
    <source>
        <dbReference type="EMBL" id="KAH6603119.1"/>
    </source>
</evidence>
<keyword evidence="3" id="KW-1185">Reference proteome</keyword>
<dbReference type="Proteomes" id="UP000827724">
    <property type="component" value="Unassembled WGS sequence"/>
</dbReference>
<dbReference type="EMBL" id="JAIWOZ010000017">
    <property type="protein sequence ID" value="KAH6603119.1"/>
    <property type="molecule type" value="Genomic_DNA"/>
</dbReference>
<reference evidence="2" key="1">
    <citation type="submission" date="2021-08" db="EMBL/GenBank/DDBJ databases">
        <title>Chromosome-Level Trichoderma cornu-damae using Hi-C Data.</title>
        <authorList>
            <person name="Kim C.S."/>
        </authorList>
    </citation>
    <scope>NUCLEOTIDE SEQUENCE</scope>
    <source>
        <strain evidence="2">KA19-0412C</strain>
    </source>
</reference>
<accession>A0A9P8QEX1</accession>
<protein>
    <submittedName>
        <fullName evidence="2">Uncharacterized protein</fullName>
    </submittedName>
</protein>
<proteinExistence type="predicted"/>
<evidence type="ECO:0000313" key="3">
    <source>
        <dbReference type="Proteomes" id="UP000827724"/>
    </source>
</evidence>
<comment type="caution">
    <text evidence="2">The sequence shown here is derived from an EMBL/GenBank/DDBJ whole genome shotgun (WGS) entry which is preliminary data.</text>
</comment>
<sequence>MAQPLLFHSSRSRAEVRRLRWRSWRAAYSMATPTNHGVHDFLSLVLASATAYTSGVRMCSISANWPPPCSWFRSLLAGLMSSAVKTRPSRYELMSPGLGSDGRLMPVRGIVHSFSYASFCGRRPTRTADPLGDVSSISSLSLLAVVASSSSSSGSSSGMGSLRQHRCHERTTSRNAHQDEAAEGLDGLQQHNHIPPRPLAPAPLGAHLAEQLRVDDHLEHHGDPALGDCPREDSVVVERQQLDARVDGFGRNLGVAKTAFAFGSKERDVS</sequence>
<organism evidence="2 3">
    <name type="scientific">Trichoderma cornu-damae</name>
    <dbReference type="NCBI Taxonomy" id="654480"/>
    <lineage>
        <taxon>Eukaryota</taxon>
        <taxon>Fungi</taxon>
        <taxon>Dikarya</taxon>
        <taxon>Ascomycota</taxon>
        <taxon>Pezizomycotina</taxon>
        <taxon>Sordariomycetes</taxon>
        <taxon>Hypocreomycetidae</taxon>
        <taxon>Hypocreales</taxon>
        <taxon>Hypocreaceae</taxon>
        <taxon>Trichoderma</taxon>
    </lineage>
</organism>
<feature type="region of interest" description="Disordered" evidence="1">
    <location>
        <begin position="149"/>
        <end position="177"/>
    </location>
</feature>
<feature type="compositionally biased region" description="Low complexity" evidence="1">
    <location>
        <begin position="149"/>
        <end position="161"/>
    </location>
</feature>
<name>A0A9P8QEX1_9HYPO</name>